<accession>J8C9N6</accession>
<dbReference type="HOGENOM" id="CLU_3363030_0_0_9"/>
<keyword evidence="1" id="KW-0812">Transmembrane</keyword>
<dbReference type="AlphaFoldDB" id="J8C9N6"/>
<gene>
    <name evidence="2" type="ORF">II3_01406</name>
</gene>
<organism evidence="2 3">
    <name type="scientific">Bacillus cereus MC67</name>
    <dbReference type="NCBI Taxonomy" id="1053219"/>
    <lineage>
        <taxon>Bacteria</taxon>
        <taxon>Bacillati</taxon>
        <taxon>Bacillota</taxon>
        <taxon>Bacilli</taxon>
        <taxon>Bacillales</taxon>
        <taxon>Bacillaceae</taxon>
        <taxon>Bacillus</taxon>
        <taxon>Bacillus cereus group</taxon>
    </lineage>
</organism>
<sequence>MGGLSLQIMVFGAIVLVVTLQYKHFIRDFLNLHTL</sequence>
<evidence type="ECO:0000256" key="1">
    <source>
        <dbReference type="SAM" id="Phobius"/>
    </source>
</evidence>
<name>J8C9N6_BACCE</name>
<dbReference type="EMBL" id="AHEN01000009">
    <property type="protein sequence ID" value="EJR02854.1"/>
    <property type="molecule type" value="Genomic_DNA"/>
</dbReference>
<proteinExistence type="predicted"/>
<keyword evidence="1" id="KW-1133">Transmembrane helix</keyword>
<dbReference type="Proteomes" id="UP000006997">
    <property type="component" value="Unassembled WGS sequence"/>
</dbReference>
<protein>
    <submittedName>
        <fullName evidence="2">Uncharacterized protein</fullName>
    </submittedName>
</protein>
<keyword evidence="1" id="KW-0472">Membrane</keyword>
<comment type="caution">
    <text evidence="2">The sequence shown here is derived from an EMBL/GenBank/DDBJ whole genome shotgun (WGS) entry which is preliminary data.</text>
</comment>
<reference evidence="2 3" key="1">
    <citation type="submission" date="2012-04" db="EMBL/GenBank/DDBJ databases">
        <title>The Genome Sequence of Bacillus cereus MC67.</title>
        <authorList>
            <consortium name="The Broad Institute Genome Sequencing Platform"/>
            <consortium name="The Broad Institute Genome Sequencing Center for Infectious Disease"/>
            <person name="Feldgarden M."/>
            <person name="Van der Auwera G.A."/>
            <person name="Mahillon J."/>
            <person name="Duprez V."/>
            <person name="Timmery S."/>
            <person name="Mattelet C."/>
            <person name="Dierick K."/>
            <person name="Sun M."/>
            <person name="Yu Z."/>
            <person name="Zhu L."/>
            <person name="Hu X."/>
            <person name="Shank E.B."/>
            <person name="Swiecicka I."/>
            <person name="Hansen B.M."/>
            <person name="Andrup L."/>
            <person name="Young S.K."/>
            <person name="Zeng Q."/>
            <person name="Gargeya S."/>
            <person name="Fitzgerald M."/>
            <person name="Haas B."/>
            <person name="Abouelleil A."/>
            <person name="Alvarado L."/>
            <person name="Arachchi H.M."/>
            <person name="Berlin A."/>
            <person name="Chapman S.B."/>
            <person name="Goldberg J."/>
            <person name="Griggs A."/>
            <person name="Gujja S."/>
            <person name="Hansen M."/>
            <person name="Howarth C."/>
            <person name="Imamovic A."/>
            <person name="Larimer J."/>
            <person name="McCowen C."/>
            <person name="Montmayeur A."/>
            <person name="Murphy C."/>
            <person name="Neiman D."/>
            <person name="Pearson M."/>
            <person name="Priest M."/>
            <person name="Roberts A."/>
            <person name="Saif S."/>
            <person name="Shea T."/>
            <person name="Sisk P."/>
            <person name="Sykes S."/>
            <person name="Wortman J."/>
            <person name="Nusbaum C."/>
            <person name="Birren B."/>
        </authorList>
    </citation>
    <scope>NUCLEOTIDE SEQUENCE [LARGE SCALE GENOMIC DNA]</scope>
    <source>
        <strain evidence="2 3">MC67</strain>
    </source>
</reference>
<evidence type="ECO:0000313" key="2">
    <source>
        <dbReference type="EMBL" id="EJR02854.1"/>
    </source>
</evidence>
<evidence type="ECO:0000313" key="3">
    <source>
        <dbReference type="Proteomes" id="UP000006997"/>
    </source>
</evidence>
<feature type="transmembrane region" description="Helical" evidence="1">
    <location>
        <begin position="6"/>
        <end position="22"/>
    </location>
</feature>